<dbReference type="GO" id="GO:0003700">
    <property type="term" value="F:DNA-binding transcription factor activity"/>
    <property type="evidence" value="ECO:0007669"/>
    <property type="project" value="InterPro"/>
</dbReference>
<dbReference type="InterPro" id="IPR013088">
    <property type="entry name" value="Znf_NHR/GATA"/>
</dbReference>
<dbReference type="Gene3D" id="3.30.50.10">
    <property type="entry name" value="Erythroid Transcription Factor GATA-1, subunit A"/>
    <property type="match status" value="1"/>
</dbReference>
<keyword evidence="13" id="KW-1185">Reference proteome</keyword>
<evidence type="ECO:0000256" key="1">
    <source>
        <dbReference type="ARBA" id="ARBA00022723"/>
    </source>
</evidence>
<evidence type="ECO:0000256" key="6">
    <source>
        <dbReference type="ARBA" id="ARBA00023163"/>
    </source>
</evidence>
<dbReference type="PANTHER" id="PTHR48092">
    <property type="entry name" value="KNIRPS-RELATED PROTEIN-RELATED"/>
    <property type="match status" value="1"/>
</dbReference>
<dbReference type="GO" id="GO:0008270">
    <property type="term" value="F:zinc ion binding"/>
    <property type="evidence" value="ECO:0007669"/>
    <property type="project" value="UniProtKB-KW"/>
</dbReference>
<evidence type="ECO:0000256" key="5">
    <source>
        <dbReference type="ARBA" id="ARBA00023125"/>
    </source>
</evidence>
<dbReference type="EMBL" id="CAJNOQ010013080">
    <property type="protein sequence ID" value="CAF1314081.1"/>
    <property type="molecule type" value="Genomic_DNA"/>
</dbReference>
<evidence type="ECO:0000313" key="11">
    <source>
        <dbReference type="EMBL" id="CAF1314081.1"/>
    </source>
</evidence>
<dbReference type="PROSITE" id="PS00031">
    <property type="entry name" value="NUCLEAR_REC_DBD_1"/>
    <property type="match status" value="1"/>
</dbReference>
<keyword evidence="8" id="KW-0539">Nucleus</keyword>
<dbReference type="SUPFAM" id="SSF57716">
    <property type="entry name" value="Glucocorticoid receptor-like (DNA-binding domain)"/>
    <property type="match status" value="1"/>
</dbReference>
<proteinExistence type="predicted"/>
<keyword evidence="6" id="KW-0804">Transcription</keyword>
<keyword evidence="5" id="KW-0238">DNA-binding</keyword>
<dbReference type="AlphaFoldDB" id="A0A815F3A9"/>
<dbReference type="EMBL" id="CAJOBC010044100">
    <property type="protein sequence ID" value="CAF4154316.1"/>
    <property type="molecule type" value="Genomic_DNA"/>
</dbReference>
<dbReference type="InterPro" id="IPR050200">
    <property type="entry name" value="Nuclear_hormone_rcpt_NR3"/>
</dbReference>
<name>A0A815F3A9_9BILA</name>
<evidence type="ECO:0000256" key="8">
    <source>
        <dbReference type="ARBA" id="ARBA00023242"/>
    </source>
</evidence>
<evidence type="ECO:0000313" key="12">
    <source>
        <dbReference type="EMBL" id="CAF4154316.1"/>
    </source>
</evidence>
<dbReference type="OrthoDB" id="5771769at2759"/>
<evidence type="ECO:0000256" key="7">
    <source>
        <dbReference type="ARBA" id="ARBA00023170"/>
    </source>
</evidence>
<evidence type="ECO:0000256" key="4">
    <source>
        <dbReference type="ARBA" id="ARBA00023015"/>
    </source>
</evidence>
<sequence>MEPFNLFHSAAVVAAEAYSSSFSYPFRHFMSQHRYDWPAQSTTNGPSLSLYGNNTMDDHHHQHSSPSLTPSLYSSTYMSPSNPYLPSTSLETMPNDVEKSRLYYTDITSRSDDSIDDYDYTVSATSVFSLKDRCQVCSDRSSGIHFGVSTCEACKAFFRRANNNSLHKPCEPTKCIITPQNRNDCPGCRYDKCKRVGMARENVVYGKPSKQKLDELQQQTLLRCTNEPGGYPNFNDSLKKLADDLALEYRQIDALYRRGYEQQQLSIHALNYGTSAYKLFYTQRSELNIDLLTDIVLKLCDLLSNSHKNGIITQSWFLQQPNLRSLLTLWLFIYYYETFVVKQKLNQDKLMLLIRLLDLELDRQTIFLTTPVKAIRCDFINTFTKFADLVQEI</sequence>
<keyword evidence="4" id="KW-0805">Transcription regulation</keyword>
<keyword evidence="3" id="KW-0862">Zinc</keyword>
<evidence type="ECO:0000313" key="13">
    <source>
        <dbReference type="Proteomes" id="UP000663829"/>
    </source>
</evidence>
<dbReference type="Proteomes" id="UP000663829">
    <property type="component" value="Unassembled WGS sequence"/>
</dbReference>
<feature type="region of interest" description="Disordered" evidence="9">
    <location>
        <begin position="48"/>
        <end position="69"/>
    </location>
</feature>
<dbReference type="PRINTS" id="PR00047">
    <property type="entry name" value="STROIDFINGER"/>
</dbReference>
<dbReference type="Pfam" id="PF00105">
    <property type="entry name" value="zf-C4"/>
    <property type="match status" value="1"/>
</dbReference>
<dbReference type="PROSITE" id="PS51030">
    <property type="entry name" value="NUCLEAR_REC_DBD_2"/>
    <property type="match status" value="1"/>
</dbReference>
<dbReference type="Proteomes" id="UP000681722">
    <property type="component" value="Unassembled WGS sequence"/>
</dbReference>
<dbReference type="CDD" id="cd06916">
    <property type="entry name" value="NR_DBD_like"/>
    <property type="match status" value="1"/>
</dbReference>
<gene>
    <name evidence="11" type="ORF">GPM918_LOCUS29140</name>
    <name evidence="12" type="ORF">SRO942_LOCUS29700</name>
</gene>
<dbReference type="InterPro" id="IPR001628">
    <property type="entry name" value="Znf_hrmn_rcpt"/>
</dbReference>
<comment type="caution">
    <text evidence="11">The sequence shown here is derived from an EMBL/GenBank/DDBJ whole genome shotgun (WGS) entry which is preliminary data.</text>
</comment>
<evidence type="ECO:0000256" key="3">
    <source>
        <dbReference type="ARBA" id="ARBA00022833"/>
    </source>
</evidence>
<keyword evidence="1" id="KW-0479">Metal-binding</keyword>
<feature type="domain" description="Nuclear receptor" evidence="10">
    <location>
        <begin position="131"/>
        <end position="205"/>
    </location>
</feature>
<organism evidence="11 13">
    <name type="scientific">Didymodactylos carnosus</name>
    <dbReference type="NCBI Taxonomy" id="1234261"/>
    <lineage>
        <taxon>Eukaryota</taxon>
        <taxon>Metazoa</taxon>
        <taxon>Spiralia</taxon>
        <taxon>Gnathifera</taxon>
        <taxon>Rotifera</taxon>
        <taxon>Eurotatoria</taxon>
        <taxon>Bdelloidea</taxon>
        <taxon>Philodinida</taxon>
        <taxon>Philodinidae</taxon>
        <taxon>Didymodactylos</taxon>
    </lineage>
</organism>
<dbReference type="GO" id="GO:0043565">
    <property type="term" value="F:sequence-specific DNA binding"/>
    <property type="evidence" value="ECO:0007669"/>
    <property type="project" value="InterPro"/>
</dbReference>
<reference evidence="11" key="1">
    <citation type="submission" date="2021-02" db="EMBL/GenBank/DDBJ databases">
        <authorList>
            <person name="Nowell W R."/>
        </authorList>
    </citation>
    <scope>NUCLEOTIDE SEQUENCE</scope>
</reference>
<keyword evidence="7" id="KW-0675">Receptor</keyword>
<evidence type="ECO:0000256" key="9">
    <source>
        <dbReference type="SAM" id="MobiDB-lite"/>
    </source>
</evidence>
<evidence type="ECO:0000259" key="10">
    <source>
        <dbReference type="PROSITE" id="PS51030"/>
    </source>
</evidence>
<dbReference type="SMART" id="SM00399">
    <property type="entry name" value="ZnF_C4"/>
    <property type="match status" value="1"/>
</dbReference>
<protein>
    <recommendedName>
        <fullName evidence="10">Nuclear receptor domain-containing protein</fullName>
    </recommendedName>
</protein>
<accession>A0A815F3A9</accession>
<keyword evidence="2" id="KW-0863">Zinc-finger</keyword>
<evidence type="ECO:0000256" key="2">
    <source>
        <dbReference type="ARBA" id="ARBA00022771"/>
    </source>
</evidence>